<accession>A0A2S6NA09</accession>
<dbReference type="Proteomes" id="UP000239089">
    <property type="component" value="Unassembled WGS sequence"/>
</dbReference>
<comment type="caution">
    <text evidence="1">The sequence shown here is derived from an EMBL/GenBank/DDBJ whole genome shotgun (WGS) entry which is preliminary data.</text>
</comment>
<dbReference type="CDD" id="cd06066">
    <property type="entry name" value="H2MP_NAD-link-bidir"/>
    <property type="match status" value="1"/>
</dbReference>
<dbReference type="InterPro" id="IPR000671">
    <property type="entry name" value="Peptidase_A31"/>
</dbReference>
<proteinExistence type="predicted"/>
<dbReference type="GO" id="GO:0016485">
    <property type="term" value="P:protein processing"/>
    <property type="evidence" value="ECO:0007669"/>
    <property type="project" value="TreeGrafter"/>
</dbReference>
<keyword evidence="2" id="KW-1185">Reference proteome</keyword>
<organism evidence="1 2">
    <name type="scientific">Rhodoblastus sphagnicola</name>
    <dbReference type="NCBI Taxonomy" id="333368"/>
    <lineage>
        <taxon>Bacteria</taxon>
        <taxon>Pseudomonadati</taxon>
        <taxon>Pseudomonadota</taxon>
        <taxon>Alphaproteobacteria</taxon>
        <taxon>Hyphomicrobiales</taxon>
        <taxon>Rhodoblastaceae</taxon>
        <taxon>Rhodoblastus</taxon>
    </lineage>
</organism>
<dbReference type="SUPFAM" id="SSF53163">
    <property type="entry name" value="HybD-like"/>
    <property type="match status" value="1"/>
</dbReference>
<dbReference type="NCBIfam" id="TIGR00072">
    <property type="entry name" value="hydrog_prot"/>
    <property type="match status" value="1"/>
</dbReference>
<dbReference type="RefSeq" id="WP_104507561.1">
    <property type="nucleotide sequence ID" value="NZ_JACIGC010000009.1"/>
</dbReference>
<dbReference type="EMBL" id="NHSJ01000057">
    <property type="protein sequence ID" value="PPQ31452.1"/>
    <property type="molecule type" value="Genomic_DNA"/>
</dbReference>
<dbReference type="Gene3D" id="3.40.50.1450">
    <property type="entry name" value="HybD-like"/>
    <property type="match status" value="1"/>
</dbReference>
<dbReference type="AlphaFoldDB" id="A0A2S6NA09"/>
<dbReference type="GO" id="GO:0008047">
    <property type="term" value="F:enzyme activator activity"/>
    <property type="evidence" value="ECO:0007669"/>
    <property type="project" value="InterPro"/>
</dbReference>
<dbReference type="GO" id="GO:0004175">
    <property type="term" value="F:endopeptidase activity"/>
    <property type="evidence" value="ECO:0007669"/>
    <property type="project" value="TreeGrafter"/>
</dbReference>
<gene>
    <name evidence="1" type="ORF">CCR94_09125</name>
</gene>
<dbReference type="PANTHER" id="PTHR30302:SF5">
    <property type="entry name" value="SLR1876 PROTEIN"/>
    <property type="match status" value="1"/>
</dbReference>
<protein>
    <recommendedName>
        <fullName evidence="3">Ni/Fe hydrogenase</fullName>
    </recommendedName>
</protein>
<evidence type="ECO:0000313" key="1">
    <source>
        <dbReference type="EMBL" id="PPQ31452.1"/>
    </source>
</evidence>
<reference evidence="1 2" key="1">
    <citation type="journal article" date="2018" name="Arch. Microbiol.">
        <title>New insights into the metabolic potential of the phototrophic purple bacterium Rhodopila globiformis DSM 161(T) from its draft genome sequence and evidence for a vanadium-dependent nitrogenase.</title>
        <authorList>
            <person name="Imhoff J.F."/>
            <person name="Rahn T."/>
            <person name="Kunzel S."/>
            <person name="Neulinger S.C."/>
        </authorList>
    </citation>
    <scope>NUCLEOTIDE SEQUENCE [LARGE SCALE GENOMIC DNA]</scope>
    <source>
        <strain evidence="1 2">DSM 16996</strain>
    </source>
</reference>
<dbReference type="InterPro" id="IPR023430">
    <property type="entry name" value="Pept_HybD-like_dom_sf"/>
</dbReference>
<evidence type="ECO:0008006" key="3">
    <source>
        <dbReference type="Google" id="ProtNLM"/>
    </source>
</evidence>
<dbReference type="PANTHER" id="PTHR30302">
    <property type="entry name" value="HYDROGENASE 1 MATURATION PROTEASE"/>
    <property type="match status" value="1"/>
</dbReference>
<name>A0A2S6NA09_9HYPH</name>
<sequence length="157" mass="17195">MRLVVFAWGNESRGDDGIGPLLLRALENAGWDEAELIEDFQLQIEHALDLRGADLALFLDAGRDTPAPFFFREIFPRGGMTHTSHALAPESVLDVFRQIEQAAPPPSFLLCVRGTSFGLGEGLSPQGAARLDQARAFLGRLGEARRPDAWRDAARAL</sequence>
<dbReference type="OrthoDB" id="9792731at2"/>
<evidence type="ECO:0000313" key="2">
    <source>
        <dbReference type="Proteomes" id="UP000239089"/>
    </source>
</evidence>